<dbReference type="EMBL" id="CP015772">
    <property type="protein sequence ID" value="ANH82924.1"/>
    <property type="molecule type" value="Genomic_DNA"/>
</dbReference>
<keyword evidence="5" id="KW-0998">Cell outer membrane</keyword>
<evidence type="ECO:0000313" key="9">
    <source>
        <dbReference type="EMBL" id="ANH82924.1"/>
    </source>
</evidence>
<sequence length="574" mass="63361">MKKIYILFVLGLTVASCGKSFLETKPQATISQDQLLTTKGVEAALIGAYGLMNGNISGTWGNYSSAPSQWLFGEVAGDNAHKGSSNTDQSTMNDIELHKPNSANDQLPAMWTNYFEGVLRCNATINLLKAVQEGSSSDKFSDDRAKQIEAEARMLRAHYYFYLRRVFGNVPYIDETISTTDATKVKNGENLYPKIEADLQFAVQALDYTKPLGDRGRVDKLAAEAYLGKVYLYQKKYAEALTLFKDVIAHKPDLTTMDFRNNFSIAGEGGPEGLFVDENIINPDGSGDNANVGDMLAGGYGTAPVSCCGFYQPSVDLVNAFKVNADGLPYLDGSYRNNTYKSDQGLVDKKGDSAKTNYKVDTTIAFDPRVDYTVGRRGVPYRDWGIFPGDAWIRDPAFGGPFVSKKQQIDKAEFAGNTVSGGEYITALDVNIIRLADVYLMAAECAIETGNLKDALDWVNAVRKRAANLPGLRVNNKAVARYNVKTYPSFPNADYARNAVRFERRLELALEGQRFFDLVRWGTAKTVLESYMTFEKQYVAASATINFNARDTIFPIPQQELDRAPGILTQNGGY</sequence>
<feature type="domain" description="SusD-like N-terminal" evidence="8">
    <location>
        <begin position="67"/>
        <end position="232"/>
    </location>
</feature>
<dbReference type="PROSITE" id="PS50005">
    <property type="entry name" value="TPR"/>
    <property type="match status" value="1"/>
</dbReference>
<feature type="domain" description="RagB/SusD" evidence="7">
    <location>
        <begin position="284"/>
        <end position="574"/>
    </location>
</feature>
<dbReference type="GO" id="GO:0009279">
    <property type="term" value="C:cell outer membrane"/>
    <property type="evidence" value="ECO:0007669"/>
    <property type="project" value="UniProtKB-SubCell"/>
</dbReference>
<keyword evidence="4" id="KW-0472">Membrane</keyword>
<proteinExistence type="inferred from homology"/>
<evidence type="ECO:0000256" key="2">
    <source>
        <dbReference type="ARBA" id="ARBA00006275"/>
    </source>
</evidence>
<gene>
    <name evidence="9" type="ORF">A8C56_19765</name>
</gene>
<keyword evidence="10" id="KW-1185">Reference proteome</keyword>
<dbReference type="InterPro" id="IPR011990">
    <property type="entry name" value="TPR-like_helical_dom_sf"/>
</dbReference>
<keyword evidence="3" id="KW-0732">Signal</keyword>
<dbReference type="Pfam" id="PF07980">
    <property type="entry name" value="SusD_RagB"/>
    <property type="match status" value="1"/>
</dbReference>
<feature type="repeat" description="TPR" evidence="6">
    <location>
        <begin position="221"/>
        <end position="254"/>
    </location>
</feature>
<organism evidence="9 10">
    <name type="scientific">Niabella ginsenosidivorans</name>
    <dbReference type="NCBI Taxonomy" id="1176587"/>
    <lineage>
        <taxon>Bacteria</taxon>
        <taxon>Pseudomonadati</taxon>
        <taxon>Bacteroidota</taxon>
        <taxon>Chitinophagia</taxon>
        <taxon>Chitinophagales</taxon>
        <taxon>Chitinophagaceae</taxon>
        <taxon>Niabella</taxon>
    </lineage>
</organism>
<dbReference type="Gene3D" id="1.25.40.390">
    <property type="match status" value="1"/>
</dbReference>
<dbReference type="SUPFAM" id="SSF48452">
    <property type="entry name" value="TPR-like"/>
    <property type="match status" value="1"/>
</dbReference>
<evidence type="ECO:0000313" key="10">
    <source>
        <dbReference type="Proteomes" id="UP000077667"/>
    </source>
</evidence>
<dbReference type="Proteomes" id="UP000077667">
    <property type="component" value="Chromosome"/>
</dbReference>
<dbReference type="AlphaFoldDB" id="A0A1A9I8S6"/>
<dbReference type="KEGG" id="nia:A8C56_19765"/>
<accession>A0A1A9I8S6</accession>
<evidence type="ECO:0000256" key="5">
    <source>
        <dbReference type="ARBA" id="ARBA00023237"/>
    </source>
</evidence>
<dbReference type="InterPro" id="IPR033985">
    <property type="entry name" value="SusD-like_N"/>
</dbReference>
<comment type="subcellular location">
    <subcellularLocation>
        <location evidence="1">Cell outer membrane</location>
    </subcellularLocation>
</comment>
<evidence type="ECO:0000259" key="8">
    <source>
        <dbReference type="Pfam" id="PF14322"/>
    </source>
</evidence>
<dbReference type="STRING" id="1176587.A8C56_19765"/>
<evidence type="ECO:0000256" key="6">
    <source>
        <dbReference type="PROSITE-ProRule" id="PRU00339"/>
    </source>
</evidence>
<reference evidence="9 10" key="1">
    <citation type="submission" date="2016-05" db="EMBL/GenBank/DDBJ databases">
        <title>Niabella ginsenosidivorans BS26 whole genome sequencing.</title>
        <authorList>
            <person name="Im W.T."/>
            <person name="Siddiqi M.Z."/>
        </authorList>
    </citation>
    <scope>NUCLEOTIDE SEQUENCE [LARGE SCALE GENOMIC DNA]</scope>
    <source>
        <strain evidence="9 10">BS26</strain>
    </source>
</reference>
<comment type="similarity">
    <text evidence="2">Belongs to the SusD family.</text>
</comment>
<dbReference type="RefSeq" id="WP_067759914.1">
    <property type="nucleotide sequence ID" value="NZ_CP015772.1"/>
</dbReference>
<evidence type="ECO:0000256" key="3">
    <source>
        <dbReference type="ARBA" id="ARBA00022729"/>
    </source>
</evidence>
<dbReference type="InterPro" id="IPR012944">
    <property type="entry name" value="SusD_RagB_dom"/>
</dbReference>
<dbReference type="InterPro" id="IPR019734">
    <property type="entry name" value="TPR_rpt"/>
</dbReference>
<dbReference type="PROSITE" id="PS51257">
    <property type="entry name" value="PROKAR_LIPOPROTEIN"/>
    <property type="match status" value="1"/>
</dbReference>
<protein>
    <submittedName>
        <fullName evidence="9">Uncharacterized protein</fullName>
    </submittedName>
</protein>
<keyword evidence="6" id="KW-0802">TPR repeat</keyword>
<evidence type="ECO:0000256" key="4">
    <source>
        <dbReference type="ARBA" id="ARBA00023136"/>
    </source>
</evidence>
<evidence type="ECO:0000256" key="1">
    <source>
        <dbReference type="ARBA" id="ARBA00004442"/>
    </source>
</evidence>
<dbReference type="OrthoDB" id="9792139at2"/>
<name>A0A1A9I8S6_9BACT</name>
<evidence type="ECO:0000259" key="7">
    <source>
        <dbReference type="Pfam" id="PF07980"/>
    </source>
</evidence>
<dbReference type="Pfam" id="PF14322">
    <property type="entry name" value="SusD-like_3"/>
    <property type="match status" value="1"/>
</dbReference>